<dbReference type="InterPro" id="IPR057525">
    <property type="entry name" value="UTP20_C"/>
</dbReference>
<evidence type="ECO:0000256" key="1">
    <source>
        <dbReference type="SAM" id="MobiDB-lite"/>
    </source>
</evidence>
<reference evidence="7" key="2">
    <citation type="submission" date="2020-05" db="UniProtKB">
        <authorList>
            <consortium name="EnsemblMetazoa"/>
        </authorList>
    </citation>
    <scope>IDENTIFICATION</scope>
    <source>
        <strain evidence="7">IAEA</strain>
    </source>
</reference>
<dbReference type="InterPro" id="IPR016024">
    <property type="entry name" value="ARM-type_fold"/>
</dbReference>
<dbReference type="GO" id="GO:0008203">
    <property type="term" value="P:cholesterol metabolic process"/>
    <property type="evidence" value="ECO:0007669"/>
    <property type="project" value="InterPro"/>
</dbReference>
<dbReference type="InterPro" id="IPR046523">
    <property type="entry name" value="UTP20_dom"/>
</dbReference>
<dbReference type="STRING" id="7398.A0A1A9Z5H0"/>
<proteinExistence type="predicted"/>
<reference evidence="8" key="1">
    <citation type="submission" date="2014-03" db="EMBL/GenBank/DDBJ databases">
        <authorList>
            <person name="Aksoy S."/>
            <person name="Warren W."/>
            <person name="Wilson R.K."/>
        </authorList>
    </citation>
    <scope>NUCLEOTIDE SEQUENCE [LARGE SCALE GENOMIC DNA]</scope>
    <source>
        <strain evidence="8">IAEA</strain>
    </source>
</reference>
<dbReference type="GO" id="GO:0016042">
    <property type="term" value="P:lipid catabolic process"/>
    <property type="evidence" value="ECO:0007669"/>
    <property type="project" value="InterPro"/>
</dbReference>
<feature type="domain" description="Alpha/beta hydrolase fold-3" evidence="4">
    <location>
        <begin position="3187"/>
        <end position="3329"/>
    </location>
</feature>
<dbReference type="VEuPathDB" id="VectorBase:GPAI004473"/>
<keyword evidence="8" id="KW-1185">Reference proteome</keyword>
<feature type="region of interest" description="Disordered" evidence="1">
    <location>
        <begin position="1647"/>
        <end position="1675"/>
    </location>
</feature>
<feature type="region of interest" description="Disordered" evidence="1">
    <location>
        <begin position="3407"/>
        <end position="3428"/>
    </location>
</feature>
<dbReference type="Pfam" id="PF07859">
    <property type="entry name" value="Abhydrolase_3"/>
    <property type="match status" value="2"/>
</dbReference>
<evidence type="ECO:0000313" key="8">
    <source>
        <dbReference type="Proteomes" id="UP000092445"/>
    </source>
</evidence>
<dbReference type="Gene3D" id="3.40.50.1820">
    <property type="entry name" value="alpha/beta hydrolase"/>
    <property type="match status" value="2"/>
</dbReference>
<dbReference type="PANTHER" id="PTHR17695">
    <property type="entry name" value="SMALL SUBUNIT PROCESSOME COMPONENT 20 HOMOLOG"/>
    <property type="match status" value="1"/>
</dbReference>
<dbReference type="Gene3D" id="1.25.10.10">
    <property type="entry name" value="Leucine-rich Repeat Variant"/>
    <property type="match status" value="2"/>
</dbReference>
<dbReference type="Pfam" id="PF20416">
    <property type="entry name" value="UTP20"/>
    <property type="match status" value="1"/>
</dbReference>
<feature type="compositionally biased region" description="Polar residues" evidence="1">
    <location>
        <begin position="2796"/>
        <end position="2811"/>
    </location>
</feature>
<feature type="domain" description="U3 small nucleolar RNA-associated protein 20" evidence="5">
    <location>
        <begin position="1753"/>
        <end position="1971"/>
    </location>
</feature>
<feature type="domain" description="Alpha/beta hydrolase fold-3" evidence="4">
    <location>
        <begin position="3568"/>
        <end position="3629"/>
    </location>
</feature>
<evidence type="ECO:0008006" key="9">
    <source>
        <dbReference type="Google" id="ProtNLM"/>
    </source>
</evidence>
<evidence type="ECO:0000259" key="3">
    <source>
        <dbReference type="Pfam" id="PF07539"/>
    </source>
</evidence>
<dbReference type="GO" id="GO:0030686">
    <property type="term" value="C:90S preribosome"/>
    <property type="evidence" value="ECO:0007669"/>
    <property type="project" value="TreeGrafter"/>
</dbReference>
<feature type="compositionally biased region" description="Polar residues" evidence="1">
    <location>
        <begin position="3412"/>
        <end position="3422"/>
    </location>
</feature>
<feature type="domain" description="U3 small nucleolar RNA-associated protein 20 C-terminal" evidence="6">
    <location>
        <begin position="2447"/>
        <end position="2739"/>
    </location>
</feature>
<dbReference type="GO" id="GO:0016298">
    <property type="term" value="F:lipase activity"/>
    <property type="evidence" value="ECO:0007669"/>
    <property type="project" value="InterPro"/>
</dbReference>
<evidence type="ECO:0000259" key="6">
    <source>
        <dbReference type="Pfam" id="PF23099"/>
    </source>
</evidence>
<feature type="region of interest" description="Disordered" evidence="1">
    <location>
        <begin position="2794"/>
        <end position="2827"/>
    </location>
</feature>
<dbReference type="GO" id="GO:0032040">
    <property type="term" value="C:small-subunit processome"/>
    <property type="evidence" value="ECO:0007669"/>
    <property type="project" value="TreeGrafter"/>
</dbReference>
<accession>A0A1A9Z5H0</accession>
<dbReference type="InterPro" id="IPR052575">
    <property type="entry name" value="SSU_processome_comp_20"/>
</dbReference>
<evidence type="ECO:0000313" key="7">
    <source>
        <dbReference type="EnsemblMetazoa" id="GPAI004473-PA"/>
    </source>
</evidence>
<dbReference type="Pfam" id="PF06350">
    <property type="entry name" value="HSL_N"/>
    <property type="match status" value="1"/>
</dbReference>
<dbReference type="SUPFAM" id="SSF53474">
    <property type="entry name" value="alpha/beta-Hydrolases"/>
    <property type="match status" value="1"/>
</dbReference>
<dbReference type="SUPFAM" id="SSF48371">
    <property type="entry name" value="ARM repeat"/>
    <property type="match status" value="3"/>
</dbReference>
<dbReference type="EnsemblMetazoa" id="GPAI004473-RA">
    <property type="protein sequence ID" value="GPAI004473-PA"/>
    <property type="gene ID" value="GPAI004473"/>
</dbReference>
<evidence type="ECO:0000259" key="4">
    <source>
        <dbReference type="Pfam" id="PF07859"/>
    </source>
</evidence>
<protein>
    <recommendedName>
        <fullName evidence="9">Small subunit processome component 20 homolog</fullName>
    </recommendedName>
</protein>
<dbReference type="PANTHER" id="PTHR17695:SF11">
    <property type="entry name" value="SMALL SUBUNIT PROCESSOME COMPONENT 20 HOMOLOG"/>
    <property type="match status" value="1"/>
</dbReference>
<dbReference type="InterPro" id="IPR011989">
    <property type="entry name" value="ARM-like"/>
</dbReference>
<name>A0A1A9Z5H0_GLOPL</name>
<feature type="domain" description="Hormone-sensitive lipase N-terminal" evidence="2">
    <location>
        <begin position="2844"/>
        <end position="3164"/>
    </location>
</feature>
<dbReference type="InterPro" id="IPR029058">
    <property type="entry name" value="AB_hydrolase_fold"/>
</dbReference>
<dbReference type="Pfam" id="PF23099">
    <property type="entry name" value="UTP20_C"/>
    <property type="match status" value="1"/>
</dbReference>
<dbReference type="InterPro" id="IPR013094">
    <property type="entry name" value="AB_hydrolase_3"/>
</dbReference>
<organism evidence="7 8">
    <name type="scientific">Glossina pallidipes</name>
    <name type="common">Tsetse fly</name>
    <dbReference type="NCBI Taxonomy" id="7398"/>
    <lineage>
        <taxon>Eukaryota</taxon>
        <taxon>Metazoa</taxon>
        <taxon>Ecdysozoa</taxon>
        <taxon>Arthropoda</taxon>
        <taxon>Hexapoda</taxon>
        <taxon>Insecta</taxon>
        <taxon>Pterygota</taxon>
        <taxon>Neoptera</taxon>
        <taxon>Endopterygota</taxon>
        <taxon>Diptera</taxon>
        <taxon>Brachycera</taxon>
        <taxon>Muscomorpha</taxon>
        <taxon>Hippoboscoidea</taxon>
        <taxon>Glossinidae</taxon>
        <taxon>Glossina</taxon>
    </lineage>
</organism>
<dbReference type="Pfam" id="PF07539">
    <property type="entry name" value="UTP20_N"/>
    <property type="match status" value="1"/>
</dbReference>
<sequence>MADIKHKTKDSNTFRFKSFADRVNEIDLRRLALYHIGHSNEELPEDNETYFHQTLKKWMVLNLTEEFSHFTRKVFKIVTLHQLVDKKQFVLDTLLEHLATATTLSMQPLLELLYILARDLRKEFYPYFQRVLNRLICLLNTQDAEQIEWTFVCLAYLFKELKPYLKRHIGVVFNSILPLLDEQRYEDYVNNFAVECFSFIARDIKDYSQFLDFILSTLQREQVEIVQACGRLLFEIMRGVKGRLHSIAGDFLEFLFQRLIDDHLKDSRTVDILADIVQQAVENLLRFTYPQHISLFWLKLCAVADTCKGAEKLKHLVQIFVQGAKYREGKLLAELDVIVPTILRMVDKANADDEAEETMLMLIYLISSILMSGSSLITQLNTSLLMKKCLTIEKRKIFEGFLLQTAHHTQFNIFSMPKMVQYFEKHFDLAAFELIAQIILKTESLQFNALKAQTWKSWELKVNEAGTLQKIEDKLKFFEETKDITEERVLLLCFICPHLKCLKRECLQAFLDNITEEIINVLKDDQTNLKYLNLLTLLMEIYYQLNIQLQPNLISDIQRILICAIDYNLRTLGPLNQVLVGYKKCIKNSCEIKKKLSPLLSHHQQHIRALAAHCLLTLSENKGQRLLYEIFYKAFCIEPTVQNYREQLLFIQKLETEGELFKSLDNDEHKDNIVRFLLGLMYYNFKFLWEPVQKLLESYAKVMEPNRFWLIYVEKLNSTEEQIGYMKEKEEKLLISKDWNSKTLNTLLTYELNDGSLTQQQLLNYRLLLWQRLPHFGKLVELKNREVVSMVLKFKHEEYEKFVEHKENTWDLKEPTISIEDIQEMETQDDNEKSHKSSSSKLTQNSFQAKFILQTLVCKLQVFIHYNNPRALYREKELWQFYMHLLKGSNSFLQKAALDCILAYKSKALLPYKTVFYNFLDEKKFKDELINFKVDSIASEYRQEVMPILLRVLYGKMITKGTQKGMSTQQRKAVILRFLGQCTIEEIQDFLEMAFVLYQDYLQDSVDILNIPSLIKENFDISRVWSPKKLQSALNLWDLIRKEFGGLMQKKFHCYMLKLLVFVGSICNEVLKIDPSQMHSKMPLVFRNVKQNALQNLLNFFVHLEEFEWSDILIKQLTEIYVYTSLEKLPQDSIHSPTTLLKLLLHWGDNVKYFRFLNQRAAKDKENIFFYIIQLLMNKKIKTPVKKPIMSVIECMLKASENDLVNSGESLELIKPFIPQILERIKLNFAERRNKQLLDKHDLHILAMLTKYVEDTENSERLLQLLMPLMLNKSQSQASAEAVQQIITTLANLVKRLAKPELYLKKLAPYFEQIQEVSARKQLCDLVADIARIKHKKDPSSVESEHLKNTARLVLLLNAWDKRWLEQPDYDKRLQAFKEITEKINSGPGVELDSGILIIYNCFYFLRYDKDMGLRDNAGELLRLLMPHLTIKCSKNAQELNYLLEEVFFKLIQSVIRLDNKENAREEGIRLLGEMVRKCSCFHVVFQDLFSLSDANDLELDFFENLIHLQTHRHGRALQKFCQYANNLTKPPHVRTLTQIILPLATNYLLKESYASKHTLIDSAIETVGVVCQLLPWPQYSVILKYYLMKMRTSAEYQKQCVRVVVRILDAFHYDLSQGQMEDQAVLEKLKNELQEKNKNIEMKKAEKENKTDLECSEEETATNKREENIEGNNQTLAEDLEDQVEEYEETESTAAKSELFLQRTLLLPANASKRVLHVIITVLIPTLNRCITEQSAYDQKHKFNRKRLSVEREEEEILRVPISLAMVKLLQKLPQKLLDASLPGVFMKVCTFLRSPLKSVRMLTRDILKKIMLCLGPKHLGTLIDHLQTLLTRGFQVHVLSVTVHGVLDALREMLHPRDVENCLHNLLQVSLNDIFGEISMEKEVDKLVSHTPEAKPSAKSYLVLHIIARNIGESCLLDLLMPFKDLLARSKSRKMVLKIQECFSKIVNGLVENVNISRESLLIFIYGTMSESITELLPGTQAPKLSEQEKKKMLLARPDCFIIPPTPRMRSGAVNRSVKSNNQANAHILIEFGLEMLLIVLKRKKLVNIEYEPFLNPLLPLLRDSLKSSHIRVTTFALKCFASLWVEEYKLPATIETDEHYLKPVVERIFEILKNVSTFNASKQEDNLQLIKSCFKAIVALLRKCDYYQLTEEQLEQLVLHVEQELHDGEQQNLTFNLIKAMLTRKVESKGMHDIMKRIGELTIISHSEYVRDEARQLMITYVMEYPLHKKIDQIIKFFAVQLCYSLAAGRISAIALLESIIKKFPSVMLNKKAEFLYLSLGTRLVNDEDPECRRAIAECLETLITRLEKSQRQRLFEMTLLFFESTNKPSIREMAACLCSRFLNAEKRHFSERIKVLLPLIVGRIALNNPQTPGRFVKAPCHSQAIDKQQLRKRPRRSCKDSEASEYEIQNLLDDEEKEEEIEALQQKVLDHELIQMQYCILKIFDYCSTEMFSNEELCRLIDELAYESQRLLNHEHIWVRCNAAKILAQILSTYDYTLISRKLQQLSNEQIISKDCRLDFIYLNPEYDIKSLVLDLCAQVIPGDTCENMLDEIVKILLYVATMLKDVPFILKKEVKENNGLDDDGENVRTKINLNWLLRNIRYLINKEVTRAPHSITVRLALFKLIEGLITLLTTETIVRLAPAMLSSLVREMSEADQNVDASLRQLALHVGSRLRKCIGSELYDKLRTETQLKLMVRRAERKKLLAQEKVHDPVRASKRKAAVQERKKSAKKLKAMIARGKVADRKGLLVIKKFPKETSDFWINENLFVAIYNTSESKRDMQETKAYVKQANGNSTSSNATTVQSNEHLDNENSESNEPLPRPEHFIAEPPADMLPKYRELLLACQEQIEFFRHESTEKGLRLYAALLAWQDFIILSNQLVQDIDGFAHNYDFDENTPGNGYRSFISVTHSCVDHGLTLCSNLLSSRGTVFFRKKHYMKEVEACSQLQASLCNCLRHLLILHDWSKDTYDLFANGTHSAEELFEAGDTINQYCFYGRCLGFQYSDSIKAILRIISISMAGFSEAFYARDIDGPLVKTTRSVWTSGKYLLNPEVKARRIVNLSQNAKIDFCKSFWFLAESEIMHKLPSVVAASVKINQLIEIPTEPLQLPCVGRTNKKIPSRKRIEKDIEWIDIPIPTAHLGAGKPITVRLLSSQRREGMIGLGGKSFRHWRKLQPRSRAILFHCHGGGFVAQSSKSHEIYLRDWCVSLETPILSVDYSLAPEAPFPRAIEEVFYAYCWMLKNAEHLGTTAERVVAMGDSAGANLSIALTLKCIQMNVRIPDGIFLAYCPTLISFVPSPARLLCLMDPLLPFGFMMRCLRAYAAPSPETKQENSKSEQLFHEICKANEQEPHYKLTLDVKSSKITSPTRSPQSSVAENSKWEQIKIKGESGAEEAIELAEEEMEDSNDNTFASASYRSPSVEHTDLPSFEDDTSLLSFEDDSQPIEHYPINKEKNSESERYVDNFLESYIAEDSTEEAKEANELQIMTAKTLSEENLLTKSGKDVVRSKFQQALNNLSNTFNRITQSYDIKPDGVPFKEIEDLRNMDALIARSPSVEFAFQVPRDPFLSPYYACDEWLQNMPNTKILTIEMDPCLDDCVMFAKKLKRLNRPVTLDILKGLPHGFLNFTMLSNEAMEGSKHCIQCLKELMALNSLPPTSANSSSTSTDSREH</sequence>
<evidence type="ECO:0000259" key="5">
    <source>
        <dbReference type="Pfam" id="PF20416"/>
    </source>
</evidence>
<feature type="domain" description="U3 small nucleolar RNA-associated protein 20 N-terminal" evidence="3">
    <location>
        <begin position="852"/>
        <end position="1458"/>
    </location>
</feature>
<dbReference type="InterPro" id="IPR010468">
    <property type="entry name" value="HSL_N"/>
</dbReference>
<dbReference type="Proteomes" id="UP000092445">
    <property type="component" value="Unassembled WGS sequence"/>
</dbReference>
<dbReference type="InterPro" id="IPR011430">
    <property type="entry name" value="UTP20_N"/>
</dbReference>
<evidence type="ECO:0000259" key="2">
    <source>
        <dbReference type="Pfam" id="PF06350"/>
    </source>
</evidence>